<comment type="catalytic activity">
    <reaction evidence="8 9">
        <text>L-histidinol phosphate + 2-oxoglutarate = 3-(imidazol-4-yl)-2-oxopropyl phosphate + L-glutamate</text>
        <dbReference type="Rhea" id="RHEA:23744"/>
        <dbReference type="ChEBI" id="CHEBI:16810"/>
        <dbReference type="ChEBI" id="CHEBI:29985"/>
        <dbReference type="ChEBI" id="CHEBI:57766"/>
        <dbReference type="ChEBI" id="CHEBI:57980"/>
        <dbReference type="EC" id="2.6.1.9"/>
    </reaction>
</comment>
<dbReference type="GO" id="GO:0004400">
    <property type="term" value="F:histidinol-phosphate transaminase activity"/>
    <property type="evidence" value="ECO:0007669"/>
    <property type="project" value="UniProtKB-UniRule"/>
</dbReference>
<dbReference type="CDD" id="cd00609">
    <property type="entry name" value="AAT_like"/>
    <property type="match status" value="1"/>
</dbReference>
<reference evidence="11" key="1">
    <citation type="submission" date="2020-08" db="EMBL/GenBank/DDBJ databases">
        <authorList>
            <person name="Uke A."/>
            <person name="Chhe C."/>
            <person name="Baramee S."/>
            <person name="Kosugi A."/>
        </authorList>
    </citation>
    <scope>NUCLEOTIDE SEQUENCE</scope>
    <source>
        <strain evidence="11">DA-C8</strain>
    </source>
</reference>
<dbReference type="GO" id="GO:0000105">
    <property type="term" value="P:L-histidine biosynthetic process"/>
    <property type="evidence" value="ECO:0007669"/>
    <property type="project" value="UniProtKB-UniRule"/>
</dbReference>
<keyword evidence="7 9" id="KW-0368">Histidine biosynthesis</keyword>
<dbReference type="PROSITE" id="PS00599">
    <property type="entry name" value="AA_TRANSFER_CLASS_2"/>
    <property type="match status" value="1"/>
</dbReference>
<evidence type="ECO:0000313" key="12">
    <source>
        <dbReference type="Proteomes" id="UP000654993"/>
    </source>
</evidence>
<protein>
    <recommendedName>
        <fullName evidence="9">Histidinol-phosphate aminotransferase</fullName>
        <ecNumber evidence="9">2.6.1.9</ecNumber>
    </recommendedName>
    <alternativeName>
        <fullName evidence="9">Imidazole acetol-phosphate transaminase</fullName>
    </alternativeName>
</protein>
<keyword evidence="4 9" id="KW-0032">Aminotransferase</keyword>
<dbReference type="EC" id="2.6.1.9" evidence="9"/>
<comment type="similarity">
    <text evidence="9">Belongs to the class-II pyridoxal-phosphate-dependent aminotransferase family. Histidinol-phosphate aminotransferase subfamily.</text>
</comment>
<dbReference type="HAMAP" id="MF_01023">
    <property type="entry name" value="HisC_aminotrans_2"/>
    <property type="match status" value="1"/>
</dbReference>
<reference evidence="11" key="2">
    <citation type="journal article" date="2021" name="Data Brief">
        <title>Draft genome sequence data of the facultative, thermophilic, xylanolytic bacterium Paenibacillus sp. strain DA-C8.</title>
        <authorList>
            <person name="Chhe C."/>
            <person name="Uke A."/>
            <person name="Baramee S."/>
            <person name="Ungkulpasvich U."/>
            <person name="Tachaapaikoon C."/>
            <person name="Pason P."/>
            <person name="Waeonukul R."/>
            <person name="Ratanakhanokchai K."/>
            <person name="Kosugi A."/>
        </authorList>
    </citation>
    <scope>NUCLEOTIDE SEQUENCE</scope>
    <source>
        <strain evidence="11">DA-C8</strain>
    </source>
</reference>
<evidence type="ECO:0000256" key="1">
    <source>
        <dbReference type="ARBA" id="ARBA00001933"/>
    </source>
</evidence>
<dbReference type="PANTHER" id="PTHR43643">
    <property type="entry name" value="HISTIDINOL-PHOSPHATE AMINOTRANSFERASE 2"/>
    <property type="match status" value="1"/>
</dbReference>
<dbReference type="GO" id="GO:0030170">
    <property type="term" value="F:pyridoxal phosphate binding"/>
    <property type="evidence" value="ECO:0007669"/>
    <property type="project" value="InterPro"/>
</dbReference>
<dbReference type="InterPro" id="IPR015421">
    <property type="entry name" value="PyrdxlP-dep_Trfase_major"/>
</dbReference>
<dbReference type="SUPFAM" id="SSF53383">
    <property type="entry name" value="PLP-dependent transferases"/>
    <property type="match status" value="1"/>
</dbReference>
<evidence type="ECO:0000256" key="8">
    <source>
        <dbReference type="ARBA" id="ARBA00047481"/>
    </source>
</evidence>
<keyword evidence="9" id="KW-0028">Amino-acid biosynthesis</keyword>
<evidence type="ECO:0000256" key="3">
    <source>
        <dbReference type="ARBA" id="ARBA00011738"/>
    </source>
</evidence>
<dbReference type="PANTHER" id="PTHR43643:SF3">
    <property type="entry name" value="HISTIDINOL-PHOSPHATE AMINOTRANSFERASE"/>
    <property type="match status" value="1"/>
</dbReference>
<dbReference type="AlphaFoldDB" id="A0A916VGM7"/>
<feature type="domain" description="Aminotransferase class I/classII large" evidence="10">
    <location>
        <begin position="26"/>
        <end position="348"/>
    </location>
</feature>
<dbReference type="RefSeq" id="WP_200966916.1">
    <property type="nucleotide sequence ID" value="NZ_BMAQ01000022.1"/>
</dbReference>
<evidence type="ECO:0000256" key="5">
    <source>
        <dbReference type="ARBA" id="ARBA00022679"/>
    </source>
</evidence>
<keyword evidence="5 9" id="KW-0808">Transferase</keyword>
<gene>
    <name evidence="11" type="primary">hisC_2</name>
    <name evidence="9" type="synonym">hisC</name>
    <name evidence="11" type="ORF">PRECH8_19720</name>
</gene>
<dbReference type="Gene3D" id="3.40.640.10">
    <property type="entry name" value="Type I PLP-dependent aspartate aminotransferase-like (Major domain)"/>
    <property type="match status" value="1"/>
</dbReference>
<comment type="cofactor">
    <cofactor evidence="1 9">
        <name>pyridoxal 5'-phosphate</name>
        <dbReference type="ChEBI" id="CHEBI:597326"/>
    </cofactor>
</comment>
<evidence type="ECO:0000256" key="9">
    <source>
        <dbReference type="HAMAP-Rule" id="MF_01023"/>
    </source>
</evidence>
<dbReference type="InterPro" id="IPR005861">
    <property type="entry name" value="HisP_aminotrans"/>
</dbReference>
<dbReference type="InterPro" id="IPR015422">
    <property type="entry name" value="PyrdxlP-dep_Trfase_small"/>
</dbReference>
<evidence type="ECO:0000259" key="10">
    <source>
        <dbReference type="Pfam" id="PF00155"/>
    </source>
</evidence>
<comment type="pathway">
    <text evidence="2 9">Amino-acid biosynthesis; L-histidine biosynthesis; L-histidine from 5-phospho-alpha-D-ribose 1-diphosphate: step 7/9.</text>
</comment>
<dbReference type="EMBL" id="BMAQ01000022">
    <property type="protein sequence ID" value="GFR38676.1"/>
    <property type="molecule type" value="Genomic_DNA"/>
</dbReference>
<dbReference type="InterPro" id="IPR015424">
    <property type="entry name" value="PyrdxlP-dep_Trfase"/>
</dbReference>
<proteinExistence type="inferred from homology"/>
<dbReference type="InterPro" id="IPR001917">
    <property type="entry name" value="Aminotrans_II_pyridoxalP_BS"/>
</dbReference>
<evidence type="ECO:0000256" key="6">
    <source>
        <dbReference type="ARBA" id="ARBA00022898"/>
    </source>
</evidence>
<name>A0A916VGM7_9BACL</name>
<keyword evidence="12" id="KW-1185">Reference proteome</keyword>
<accession>A0A916VGM7</accession>
<dbReference type="Proteomes" id="UP000654993">
    <property type="component" value="Unassembled WGS sequence"/>
</dbReference>
<dbReference type="Pfam" id="PF00155">
    <property type="entry name" value="Aminotran_1_2"/>
    <property type="match status" value="1"/>
</dbReference>
<feature type="modified residue" description="N6-(pyridoxal phosphate)lysine" evidence="9">
    <location>
        <position position="211"/>
    </location>
</feature>
<dbReference type="NCBIfam" id="TIGR01141">
    <property type="entry name" value="hisC"/>
    <property type="match status" value="1"/>
</dbReference>
<keyword evidence="6 9" id="KW-0663">Pyridoxal phosphate</keyword>
<comment type="caution">
    <text evidence="11">The sequence shown here is derived from an EMBL/GenBank/DDBJ whole genome shotgun (WGS) entry which is preliminary data.</text>
</comment>
<organism evidence="11 12">
    <name type="scientific">Insulibacter thermoxylanivorax</name>
    <dbReference type="NCBI Taxonomy" id="2749268"/>
    <lineage>
        <taxon>Bacteria</taxon>
        <taxon>Bacillati</taxon>
        <taxon>Bacillota</taxon>
        <taxon>Bacilli</taxon>
        <taxon>Bacillales</taxon>
        <taxon>Paenibacillaceae</taxon>
        <taxon>Insulibacter</taxon>
    </lineage>
</organism>
<evidence type="ECO:0000256" key="4">
    <source>
        <dbReference type="ARBA" id="ARBA00022576"/>
    </source>
</evidence>
<dbReference type="InterPro" id="IPR050106">
    <property type="entry name" value="HistidinolP_aminotransfase"/>
</dbReference>
<sequence>MSRYWNSSTRQLSPYVPGEQPKDQVYIKLNTNENPYPPSPHVLQAIRGKVGEALRLYPDPESTELRDRIAEKYGLKREEVFVGNGSDEVLALAFKAFFEPQAPVLFADITYSFYKVYVQFYDLTAKIIPLKDSFQIDIDAYCKEKNGGIVIANPNAPTGIEVPLENIERIIQSNPDSVVLVDEAYVDFGAQTTVPLVRKYPNVLVVQTLSKSRSLAGLRVGFAFGHPELIEGLNRVKNSFNSYPIDRLAQAGAVAAIEDEAYFRETTEKVIRTRTWVVEELQRMGFEVLPSKTNFVFVRFAGCSAAELQRRLKEEGILVRHFAQPRIDEYLRITIGTDDEMKILLDRLQRIIQAVGEVH</sequence>
<dbReference type="Gene3D" id="3.90.1150.10">
    <property type="entry name" value="Aspartate Aminotransferase, domain 1"/>
    <property type="match status" value="1"/>
</dbReference>
<dbReference type="InterPro" id="IPR004839">
    <property type="entry name" value="Aminotransferase_I/II_large"/>
</dbReference>
<evidence type="ECO:0000256" key="2">
    <source>
        <dbReference type="ARBA" id="ARBA00005011"/>
    </source>
</evidence>
<comment type="subunit">
    <text evidence="3 9">Homodimer.</text>
</comment>
<evidence type="ECO:0000313" key="11">
    <source>
        <dbReference type="EMBL" id="GFR38676.1"/>
    </source>
</evidence>
<evidence type="ECO:0000256" key="7">
    <source>
        <dbReference type="ARBA" id="ARBA00023102"/>
    </source>
</evidence>